<name>A0A072UBC0_MEDTR</name>
<reference evidence="1 3" key="1">
    <citation type="journal article" date="2011" name="Nature">
        <title>The Medicago genome provides insight into the evolution of rhizobial symbioses.</title>
        <authorList>
            <person name="Young N.D."/>
            <person name="Debelle F."/>
            <person name="Oldroyd G.E."/>
            <person name="Geurts R."/>
            <person name="Cannon S.B."/>
            <person name="Udvardi M.K."/>
            <person name="Benedito V.A."/>
            <person name="Mayer K.F."/>
            <person name="Gouzy J."/>
            <person name="Schoof H."/>
            <person name="Van de Peer Y."/>
            <person name="Proost S."/>
            <person name="Cook D.R."/>
            <person name="Meyers B.C."/>
            <person name="Spannagl M."/>
            <person name="Cheung F."/>
            <person name="De Mita S."/>
            <person name="Krishnakumar V."/>
            <person name="Gundlach H."/>
            <person name="Zhou S."/>
            <person name="Mudge J."/>
            <person name="Bharti A.K."/>
            <person name="Murray J.D."/>
            <person name="Naoumkina M.A."/>
            <person name="Rosen B."/>
            <person name="Silverstein K.A."/>
            <person name="Tang H."/>
            <person name="Rombauts S."/>
            <person name="Zhao P.X."/>
            <person name="Zhou P."/>
            <person name="Barbe V."/>
            <person name="Bardou P."/>
            <person name="Bechner M."/>
            <person name="Bellec A."/>
            <person name="Berger A."/>
            <person name="Berges H."/>
            <person name="Bidwell S."/>
            <person name="Bisseling T."/>
            <person name="Choisne N."/>
            <person name="Couloux A."/>
            <person name="Denny R."/>
            <person name="Deshpande S."/>
            <person name="Dai X."/>
            <person name="Doyle J.J."/>
            <person name="Dudez A.M."/>
            <person name="Farmer A.D."/>
            <person name="Fouteau S."/>
            <person name="Franken C."/>
            <person name="Gibelin C."/>
            <person name="Gish J."/>
            <person name="Goldstein S."/>
            <person name="Gonzalez A.J."/>
            <person name="Green P.J."/>
            <person name="Hallab A."/>
            <person name="Hartog M."/>
            <person name="Hua A."/>
            <person name="Humphray S.J."/>
            <person name="Jeong D.H."/>
            <person name="Jing Y."/>
            <person name="Jocker A."/>
            <person name="Kenton S.M."/>
            <person name="Kim D.J."/>
            <person name="Klee K."/>
            <person name="Lai H."/>
            <person name="Lang C."/>
            <person name="Lin S."/>
            <person name="Macmil S.L."/>
            <person name="Magdelenat G."/>
            <person name="Matthews L."/>
            <person name="McCorrison J."/>
            <person name="Monaghan E.L."/>
            <person name="Mun J.H."/>
            <person name="Najar F.Z."/>
            <person name="Nicholson C."/>
            <person name="Noirot C."/>
            <person name="O'Bleness M."/>
            <person name="Paule C.R."/>
            <person name="Poulain J."/>
            <person name="Prion F."/>
            <person name="Qin B."/>
            <person name="Qu C."/>
            <person name="Retzel E.F."/>
            <person name="Riddle C."/>
            <person name="Sallet E."/>
            <person name="Samain S."/>
            <person name="Samson N."/>
            <person name="Sanders I."/>
            <person name="Saurat O."/>
            <person name="Scarpelli C."/>
            <person name="Schiex T."/>
            <person name="Segurens B."/>
            <person name="Severin A.J."/>
            <person name="Sherrier D.J."/>
            <person name="Shi R."/>
            <person name="Sims S."/>
            <person name="Singer S.R."/>
            <person name="Sinharoy S."/>
            <person name="Sterck L."/>
            <person name="Viollet A."/>
            <person name="Wang B.B."/>
            <person name="Wang K."/>
            <person name="Wang M."/>
            <person name="Wang X."/>
            <person name="Warfsmann J."/>
            <person name="Weissenbach J."/>
            <person name="White D.D."/>
            <person name="White J.D."/>
            <person name="Wiley G.B."/>
            <person name="Wincker P."/>
            <person name="Xing Y."/>
            <person name="Yang L."/>
            <person name="Yao Z."/>
            <person name="Ying F."/>
            <person name="Zhai J."/>
            <person name="Zhou L."/>
            <person name="Zuber A."/>
            <person name="Denarie J."/>
            <person name="Dixon R.A."/>
            <person name="May G.D."/>
            <person name="Schwartz D.C."/>
            <person name="Rogers J."/>
            <person name="Quetier F."/>
            <person name="Town C.D."/>
            <person name="Roe B.A."/>
        </authorList>
    </citation>
    <scope>NUCLEOTIDE SEQUENCE [LARGE SCALE GENOMIC DNA]</scope>
    <source>
        <strain evidence="1">A17</strain>
        <strain evidence="2 3">cv. Jemalong A17</strain>
    </source>
</reference>
<reference evidence="1 3" key="2">
    <citation type="journal article" date="2014" name="BMC Genomics">
        <title>An improved genome release (version Mt4.0) for the model legume Medicago truncatula.</title>
        <authorList>
            <person name="Tang H."/>
            <person name="Krishnakumar V."/>
            <person name="Bidwell S."/>
            <person name="Rosen B."/>
            <person name="Chan A."/>
            <person name="Zhou S."/>
            <person name="Gentzbittel L."/>
            <person name="Childs K.L."/>
            <person name="Yandell M."/>
            <person name="Gundlach H."/>
            <person name="Mayer K.F."/>
            <person name="Schwartz D.C."/>
            <person name="Town C.D."/>
        </authorList>
    </citation>
    <scope>GENOME REANNOTATION</scope>
    <source>
        <strain evidence="1">A17</strain>
        <strain evidence="2 3">cv. Jemalong A17</strain>
    </source>
</reference>
<dbReference type="HOGENOM" id="CLU_1456524_0_0_1"/>
<gene>
    <name evidence="1" type="ordered locus">MTR_6g086675</name>
</gene>
<accession>A0A072UBC0</accession>
<evidence type="ECO:0000313" key="1">
    <source>
        <dbReference type="EMBL" id="KEH27109.1"/>
    </source>
</evidence>
<dbReference type="Proteomes" id="UP000002051">
    <property type="component" value="Chromosome 6"/>
</dbReference>
<proteinExistence type="predicted"/>
<sequence>MWLYDKYKGTLLLAVAQDGNNKTTPIALEIIEGGKSTCIRFVGQYTEIKWTQAYDEGQRWGHMTRNFVESWNSVFKGTCNLPVTPIFQSNYYRLESVFAERAQSVFARAGSGDVFSEYYKKAIKDDIVKSNTHQVELFDRERYTYMYVIPSTTRRKGQSELSTWTYNWGGVIVQNIKLYICLVPKS</sequence>
<evidence type="ECO:0000313" key="3">
    <source>
        <dbReference type="Proteomes" id="UP000002051"/>
    </source>
</evidence>
<dbReference type="PaxDb" id="3880-AES85691"/>
<reference evidence="2" key="3">
    <citation type="submission" date="2015-04" db="UniProtKB">
        <authorList>
            <consortium name="EnsemblPlants"/>
        </authorList>
    </citation>
    <scope>IDENTIFICATION</scope>
    <source>
        <strain evidence="2">cv. Jemalong A17</strain>
    </source>
</reference>
<protein>
    <submittedName>
        <fullName evidence="1 2">Uncharacterized protein</fullName>
    </submittedName>
</protein>
<dbReference type="EnsemblPlants" id="KEH27109">
    <property type="protein sequence ID" value="KEH27109"/>
    <property type="gene ID" value="MTR_6g086675"/>
</dbReference>
<evidence type="ECO:0000313" key="2">
    <source>
        <dbReference type="EnsemblPlants" id="KEH27109"/>
    </source>
</evidence>
<keyword evidence="3" id="KW-1185">Reference proteome</keyword>
<dbReference type="AlphaFoldDB" id="A0A072UBC0"/>
<organism evidence="1 3">
    <name type="scientific">Medicago truncatula</name>
    <name type="common">Barrel medic</name>
    <name type="synonym">Medicago tribuloides</name>
    <dbReference type="NCBI Taxonomy" id="3880"/>
    <lineage>
        <taxon>Eukaryota</taxon>
        <taxon>Viridiplantae</taxon>
        <taxon>Streptophyta</taxon>
        <taxon>Embryophyta</taxon>
        <taxon>Tracheophyta</taxon>
        <taxon>Spermatophyta</taxon>
        <taxon>Magnoliopsida</taxon>
        <taxon>eudicotyledons</taxon>
        <taxon>Gunneridae</taxon>
        <taxon>Pentapetalae</taxon>
        <taxon>rosids</taxon>
        <taxon>fabids</taxon>
        <taxon>Fabales</taxon>
        <taxon>Fabaceae</taxon>
        <taxon>Papilionoideae</taxon>
        <taxon>50 kb inversion clade</taxon>
        <taxon>NPAAA clade</taxon>
        <taxon>Hologalegina</taxon>
        <taxon>IRL clade</taxon>
        <taxon>Trifolieae</taxon>
        <taxon>Medicago</taxon>
    </lineage>
</organism>
<dbReference type="EMBL" id="CM001222">
    <property type="protein sequence ID" value="KEH27109.1"/>
    <property type="molecule type" value="Genomic_DNA"/>
</dbReference>